<gene>
    <name evidence="5 8" type="primary">prmC</name>
    <name evidence="8" type="ORF">H9981_03695</name>
</gene>
<dbReference type="Gene3D" id="3.40.50.150">
    <property type="entry name" value="Vaccinia Virus protein VP39"/>
    <property type="match status" value="1"/>
</dbReference>
<dbReference type="Proteomes" id="UP000824243">
    <property type="component" value="Unassembled WGS sequence"/>
</dbReference>
<evidence type="ECO:0000313" key="9">
    <source>
        <dbReference type="Proteomes" id="UP000824243"/>
    </source>
</evidence>
<dbReference type="PANTHER" id="PTHR18895:SF74">
    <property type="entry name" value="MTRF1L RELEASE FACTOR GLUTAMINE METHYLTRANSFERASE"/>
    <property type="match status" value="1"/>
</dbReference>
<dbReference type="InterPro" id="IPR050320">
    <property type="entry name" value="N5-glutamine_MTase"/>
</dbReference>
<evidence type="ECO:0000313" key="8">
    <source>
        <dbReference type="EMBL" id="HIX48106.1"/>
    </source>
</evidence>
<dbReference type="PROSITE" id="PS00092">
    <property type="entry name" value="N6_MTASE"/>
    <property type="match status" value="1"/>
</dbReference>
<dbReference type="GO" id="GO:0032259">
    <property type="term" value="P:methylation"/>
    <property type="evidence" value="ECO:0007669"/>
    <property type="project" value="UniProtKB-KW"/>
</dbReference>
<dbReference type="InterPro" id="IPR019874">
    <property type="entry name" value="RF_methyltr_PrmC"/>
</dbReference>
<feature type="domain" description="Methyltransferase small" evidence="6">
    <location>
        <begin position="197"/>
        <end position="252"/>
    </location>
</feature>
<feature type="domain" description="Release factor glutamine methyltransferase N-terminal" evidence="7">
    <location>
        <begin position="23"/>
        <end position="92"/>
    </location>
</feature>
<reference evidence="8" key="2">
    <citation type="submission" date="2021-04" db="EMBL/GenBank/DDBJ databases">
        <authorList>
            <person name="Gilroy R."/>
        </authorList>
    </citation>
    <scope>NUCLEOTIDE SEQUENCE</scope>
    <source>
        <strain evidence="8">ChiSjej5B23-15282</strain>
    </source>
</reference>
<reference evidence="8" key="1">
    <citation type="journal article" date="2021" name="PeerJ">
        <title>Extensive microbial diversity within the chicken gut microbiome revealed by metagenomics and culture.</title>
        <authorList>
            <person name="Gilroy R."/>
            <person name="Ravi A."/>
            <person name="Getino M."/>
            <person name="Pursley I."/>
            <person name="Horton D.L."/>
            <person name="Alikhan N.F."/>
            <person name="Baker D."/>
            <person name="Gharbi K."/>
            <person name="Hall N."/>
            <person name="Watson M."/>
            <person name="Adriaenssens E.M."/>
            <person name="Foster-Nyarko E."/>
            <person name="Jarju S."/>
            <person name="Secka A."/>
            <person name="Antonio M."/>
            <person name="Oren A."/>
            <person name="Chaudhuri R.R."/>
            <person name="La Ragione R."/>
            <person name="Hildebrand F."/>
            <person name="Pallen M.J."/>
        </authorList>
    </citation>
    <scope>NUCLEOTIDE SEQUENCE</scope>
    <source>
        <strain evidence="8">ChiSjej5B23-15282</strain>
    </source>
</reference>
<evidence type="ECO:0000256" key="2">
    <source>
        <dbReference type="ARBA" id="ARBA00022679"/>
    </source>
</evidence>
<proteinExistence type="inferred from homology"/>
<name>A0A9D1VWD7_9FIRM</name>
<dbReference type="NCBIfam" id="TIGR03534">
    <property type="entry name" value="RF_mod_PrmC"/>
    <property type="match status" value="1"/>
</dbReference>
<keyword evidence="3 5" id="KW-0949">S-adenosyl-L-methionine</keyword>
<dbReference type="Pfam" id="PF17827">
    <property type="entry name" value="PrmC_N"/>
    <property type="match status" value="1"/>
</dbReference>
<dbReference type="GO" id="GO:0102559">
    <property type="term" value="F:peptide chain release factor N(5)-glutamine methyltransferase activity"/>
    <property type="evidence" value="ECO:0007669"/>
    <property type="project" value="UniProtKB-EC"/>
</dbReference>
<comment type="function">
    <text evidence="5">Methylates the class 1 translation termination release factors RF1/PrfA and RF2/PrfB on the glutamine residue of the universally conserved GGQ motif.</text>
</comment>
<dbReference type="Pfam" id="PF05175">
    <property type="entry name" value="MTS"/>
    <property type="match status" value="1"/>
</dbReference>
<evidence type="ECO:0000259" key="7">
    <source>
        <dbReference type="Pfam" id="PF17827"/>
    </source>
</evidence>
<dbReference type="GO" id="GO:0003676">
    <property type="term" value="F:nucleic acid binding"/>
    <property type="evidence" value="ECO:0007669"/>
    <property type="project" value="InterPro"/>
</dbReference>
<organism evidence="8 9">
    <name type="scientific">Candidatus Mediterraneibacter caccavium</name>
    <dbReference type="NCBI Taxonomy" id="2838661"/>
    <lineage>
        <taxon>Bacteria</taxon>
        <taxon>Bacillati</taxon>
        <taxon>Bacillota</taxon>
        <taxon>Clostridia</taxon>
        <taxon>Lachnospirales</taxon>
        <taxon>Lachnospiraceae</taxon>
        <taxon>Mediterraneibacter</taxon>
    </lineage>
</organism>
<keyword evidence="1 5" id="KW-0489">Methyltransferase</keyword>
<feature type="binding site" evidence="5">
    <location>
        <position position="244"/>
    </location>
    <ligand>
        <name>S-adenosyl-L-methionine</name>
        <dbReference type="ChEBI" id="CHEBI:59789"/>
    </ligand>
</feature>
<dbReference type="PANTHER" id="PTHR18895">
    <property type="entry name" value="HEMK METHYLTRANSFERASE"/>
    <property type="match status" value="1"/>
</dbReference>
<dbReference type="SUPFAM" id="SSF53335">
    <property type="entry name" value="S-adenosyl-L-methionine-dependent methyltransferases"/>
    <property type="match status" value="1"/>
</dbReference>
<dbReference type="NCBIfam" id="TIGR00536">
    <property type="entry name" value="hemK_fam"/>
    <property type="match status" value="1"/>
</dbReference>
<dbReference type="InterPro" id="IPR004556">
    <property type="entry name" value="HemK-like"/>
</dbReference>
<dbReference type="InterPro" id="IPR007848">
    <property type="entry name" value="Small_mtfrase_dom"/>
</dbReference>
<dbReference type="InterPro" id="IPR002052">
    <property type="entry name" value="DNA_methylase_N6_adenine_CS"/>
</dbReference>
<dbReference type="Gene3D" id="1.10.8.10">
    <property type="entry name" value="DNA helicase RuvA subunit, C-terminal domain"/>
    <property type="match status" value="1"/>
</dbReference>
<sequence length="338" mass="37630">MECGNRDIEALGHEAEKETLKAAYTLGRERLRRAGVPEADLDAWYLLEYVTGLGRASYLMEPDREMTGQQSLRYEECISKREQRVPLQHITGEQEFMGLTFRVDENVLIPRQDTEILVEQALEILKKGQLPRSGGKLHILDLCTGSGCILLSVLHYADKCDTGRYNAGQCGPGMHDAGKHDAGKHDAGDPADMPGDIEGTGADISEKALSIAGQNADALGIRAKFIRGDLFENIRGKYGMILSNPPYIRSAEIDALQEEVRLHDPREALDGREDGLYFYRRITDEAREHLLPGGWLIFEIGYDQAEDVSGLMRSAGYAEVRVKKDLAGLDRVVYGRYS</sequence>
<evidence type="ECO:0000256" key="5">
    <source>
        <dbReference type="HAMAP-Rule" id="MF_02126"/>
    </source>
</evidence>
<dbReference type="AlphaFoldDB" id="A0A9D1VWD7"/>
<accession>A0A9D1VWD7</accession>
<feature type="binding site" evidence="5">
    <location>
        <begin position="244"/>
        <end position="247"/>
    </location>
    <ligand>
        <name>substrate</name>
    </ligand>
</feature>
<feature type="binding site" evidence="5">
    <location>
        <position position="203"/>
    </location>
    <ligand>
        <name>S-adenosyl-L-methionine</name>
        <dbReference type="ChEBI" id="CHEBI:59789"/>
    </ligand>
</feature>
<evidence type="ECO:0000256" key="4">
    <source>
        <dbReference type="ARBA" id="ARBA00048391"/>
    </source>
</evidence>
<protein>
    <recommendedName>
        <fullName evidence="5">Release factor glutamine methyltransferase</fullName>
        <shortName evidence="5">RF MTase</shortName>
        <ecNumber evidence="5">2.1.1.297</ecNumber>
    </recommendedName>
    <alternativeName>
        <fullName evidence="5">N5-glutamine methyltransferase PrmC</fullName>
    </alternativeName>
    <alternativeName>
        <fullName evidence="5">Protein-(glutamine-N5) MTase PrmC</fullName>
    </alternativeName>
    <alternativeName>
        <fullName evidence="5">Protein-glutamine N-methyltransferase PrmC</fullName>
    </alternativeName>
</protein>
<dbReference type="EC" id="2.1.1.297" evidence="5"/>
<comment type="caution">
    <text evidence="8">The sequence shown here is derived from an EMBL/GenBank/DDBJ whole genome shotgun (WGS) entry which is preliminary data.</text>
</comment>
<comment type="caution">
    <text evidence="5">Lacks conserved residue(s) required for the propagation of feature annotation.</text>
</comment>
<dbReference type="EMBL" id="DXFA01000070">
    <property type="protein sequence ID" value="HIX48106.1"/>
    <property type="molecule type" value="Genomic_DNA"/>
</dbReference>
<dbReference type="HAMAP" id="MF_02126">
    <property type="entry name" value="RF_methyltr_PrmC"/>
    <property type="match status" value="1"/>
</dbReference>
<dbReference type="InterPro" id="IPR040758">
    <property type="entry name" value="PrmC_N"/>
</dbReference>
<comment type="catalytic activity">
    <reaction evidence="4 5">
        <text>L-glutaminyl-[peptide chain release factor] + S-adenosyl-L-methionine = N(5)-methyl-L-glutaminyl-[peptide chain release factor] + S-adenosyl-L-homocysteine + H(+)</text>
        <dbReference type="Rhea" id="RHEA:42896"/>
        <dbReference type="Rhea" id="RHEA-COMP:10271"/>
        <dbReference type="Rhea" id="RHEA-COMP:10272"/>
        <dbReference type="ChEBI" id="CHEBI:15378"/>
        <dbReference type="ChEBI" id="CHEBI:30011"/>
        <dbReference type="ChEBI" id="CHEBI:57856"/>
        <dbReference type="ChEBI" id="CHEBI:59789"/>
        <dbReference type="ChEBI" id="CHEBI:61891"/>
        <dbReference type="EC" id="2.1.1.297"/>
    </reaction>
</comment>
<evidence type="ECO:0000256" key="3">
    <source>
        <dbReference type="ARBA" id="ARBA00022691"/>
    </source>
</evidence>
<evidence type="ECO:0000256" key="1">
    <source>
        <dbReference type="ARBA" id="ARBA00022603"/>
    </source>
</evidence>
<keyword evidence="2 5" id="KW-0808">Transferase</keyword>
<evidence type="ECO:0000259" key="6">
    <source>
        <dbReference type="Pfam" id="PF05175"/>
    </source>
</evidence>
<comment type="similarity">
    <text evidence="5">Belongs to the protein N5-glutamine methyltransferase family. PrmC subfamily.</text>
</comment>
<dbReference type="InterPro" id="IPR029063">
    <property type="entry name" value="SAM-dependent_MTases_sf"/>
</dbReference>